<organism evidence="2 3">
    <name type="scientific">Aspergillus ruber (strain CBS 135680)</name>
    <dbReference type="NCBI Taxonomy" id="1388766"/>
    <lineage>
        <taxon>Eukaryota</taxon>
        <taxon>Fungi</taxon>
        <taxon>Dikarya</taxon>
        <taxon>Ascomycota</taxon>
        <taxon>Pezizomycotina</taxon>
        <taxon>Eurotiomycetes</taxon>
        <taxon>Eurotiomycetidae</taxon>
        <taxon>Eurotiales</taxon>
        <taxon>Aspergillaceae</taxon>
        <taxon>Aspergillus</taxon>
        <taxon>Aspergillus subgen. Aspergillus</taxon>
    </lineage>
</organism>
<dbReference type="EMBL" id="KK088420">
    <property type="protein sequence ID" value="EYE95968.1"/>
    <property type="molecule type" value="Genomic_DNA"/>
</dbReference>
<protein>
    <submittedName>
        <fullName evidence="2">Uncharacterized protein</fullName>
    </submittedName>
</protein>
<feature type="region of interest" description="Disordered" evidence="1">
    <location>
        <begin position="1"/>
        <end position="79"/>
    </location>
</feature>
<keyword evidence="3" id="KW-1185">Reference proteome</keyword>
<dbReference type="RefSeq" id="XP_040639656.1">
    <property type="nucleotide sequence ID" value="XM_040783395.1"/>
</dbReference>
<dbReference type="AlphaFoldDB" id="A0A017SG53"/>
<sequence>MYHTYMFHRLTVKEPKQGKEKKRRHHGSTKNHCRKKESKRRKGMSRKQNQFRCNKLEATLSEGRKERKRSVASSTISSL</sequence>
<evidence type="ECO:0000256" key="1">
    <source>
        <dbReference type="SAM" id="MobiDB-lite"/>
    </source>
</evidence>
<reference evidence="3" key="1">
    <citation type="journal article" date="2014" name="Nat. Commun.">
        <title>Genomic adaptations of the halophilic Dead Sea filamentous fungus Eurotium rubrum.</title>
        <authorList>
            <person name="Kis-Papo T."/>
            <person name="Weig A.R."/>
            <person name="Riley R."/>
            <person name="Persoh D."/>
            <person name="Salamov A."/>
            <person name="Sun H."/>
            <person name="Lipzen A."/>
            <person name="Wasser S.P."/>
            <person name="Rambold G."/>
            <person name="Grigoriev I.V."/>
            <person name="Nevo E."/>
        </authorList>
    </citation>
    <scope>NUCLEOTIDE SEQUENCE [LARGE SCALE GENOMIC DNA]</scope>
    <source>
        <strain evidence="3">CBS 135680</strain>
    </source>
</reference>
<feature type="compositionally biased region" description="Basic residues" evidence="1">
    <location>
        <begin position="19"/>
        <end position="45"/>
    </location>
</feature>
<evidence type="ECO:0000313" key="2">
    <source>
        <dbReference type="EMBL" id="EYE95968.1"/>
    </source>
</evidence>
<evidence type="ECO:0000313" key="3">
    <source>
        <dbReference type="Proteomes" id="UP000019804"/>
    </source>
</evidence>
<dbReference type="HOGENOM" id="CLU_2605623_0_0_1"/>
<dbReference type="GeneID" id="63698519"/>
<dbReference type="Proteomes" id="UP000019804">
    <property type="component" value="Unassembled WGS sequence"/>
</dbReference>
<proteinExistence type="predicted"/>
<gene>
    <name evidence="2" type="ORF">EURHEDRAFT_42817</name>
</gene>
<accession>A0A017SG53</accession>
<name>A0A017SG53_ASPRC</name>